<reference evidence="2 3" key="1">
    <citation type="journal article" date="2010" name="Plant Cell">
        <title>The Chlorella variabilis NC64A genome reveals adaptation to photosymbiosis, coevolution with viruses, and cryptic sex.</title>
        <authorList>
            <person name="Blanc G."/>
            <person name="Duncan G."/>
            <person name="Agarkova I."/>
            <person name="Borodovsky M."/>
            <person name="Gurnon J."/>
            <person name="Kuo A."/>
            <person name="Lindquist E."/>
            <person name="Lucas S."/>
            <person name="Pangilinan J."/>
            <person name="Polle J."/>
            <person name="Salamov A."/>
            <person name="Terry A."/>
            <person name="Yamada T."/>
            <person name="Dunigan D.D."/>
            <person name="Grigoriev I.V."/>
            <person name="Claverie J.M."/>
            <person name="Van Etten J.L."/>
        </authorList>
    </citation>
    <scope>NUCLEOTIDE SEQUENCE [LARGE SCALE GENOMIC DNA]</scope>
    <source>
        <strain evidence="2 3">NC64A</strain>
    </source>
</reference>
<dbReference type="InterPro" id="IPR023801">
    <property type="entry name" value="His_deacetylse_dom"/>
</dbReference>
<keyword evidence="3" id="KW-1185">Reference proteome</keyword>
<feature type="domain" description="Histone deacetylase" evidence="1">
    <location>
        <begin position="58"/>
        <end position="347"/>
    </location>
</feature>
<accession>E1Z6B8</accession>
<dbReference type="eggNOG" id="KOG1343">
    <property type="taxonomic scope" value="Eukaryota"/>
</dbReference>
<sequence>MIPHTASVQAARGRHVVGGAGPAARVVASALLLPPSTLSSARLLYATAGAPGHDYPGHPECAARVPAILEALDTHGLTARTDQVVQLTGFGGAERAALQLVHGEGYVAGLQRVSDKCADSGTTVEVEWAPTYVTGTTSSDACLAAGAAIALVDHVVAASQQQHDPGAVPAGFAVCRPPGHHCLPREAMGFCIFGNVAVAARHAQKQHGLQRAFFESDPDVLFISSHQGGIYPSTGKLGEVGTGEGEGATINLPLPGDSGHEAMLAAFDEVVAPAARRFRPDIILVSAGYDAHWRDPLAGLQFRSATFHELGARAKALADELSGGRLVMLLEGGYDLKALGESVANTFLGVLGEGPADKFDPVLLREEPLEKVQAVLLEARRIHEL</sequence>
<proteinExistence type="predicted"/>
<dbReference type="EMBL" id="GL433837">
    <property type="protein sequence ID" value="EFN58903.1"/>
    <property type="molecule type" value="Genomic_DNA"/>
</dbReference>
<dbReference type="STRING" id="554065.E1Z6B8"/>
<evidence type="ECO:0000259" key="1">
    <source>
        <dbReference type="Pfam" id="PF00850"/>
    </source>
</evidence>
<dbReference type="PANTHER" id="PTHR10625">
    <property type="entry name" value="HISTONE DEACETYLASE HDAC1-RELATED"/>
    <property type="match status" value="1"/>
</dbReference>
<dbReference type="InterPro" id="IPR023696">
    <property type="entry name" value="Ureohydrolase_dom_sf"/>
</dbReference>
<dbReference type="OMA" id="CTSPAMG"/>
<dbReference type="KEGG" id="cvr:CHLNCDRAFT_140841"/>
<dbReference type="PANTHER" id="PTHR10625:SF11">
    <property type="entry name" value="HISTONE DEACETYLASE 14, CHLOROPLASTIC"/>
    <property type="match status" value="1"/>
</dbReference>
<gene>
    <name evidence="2" type="ORF">CHLNCDRAFT_140841</name>
</gene>
<dbReference type="OrthoDB" id="424012at2759"/>
<name>E1Z6B8_CHLVA</name>
<protein>
    <recommendedName>
        <fullName evidence="1">Histone deacetylase domain-containing protein</fullName>
    </recommendedName>
</protein>
<dbReference type="Gene3D" id="3.40.800.20">
    <property type="entry name" value="Histone deacetylase domain"/>
    <property type="match status" value="1"/>
</dbReference>
<dbReference type="GO" id="GO:0000118">
    <property type="term" value="C:histone deacetylase complex"/>
    <property type="evidence" value="ECO:0007669"/>
    <property type="project" value="TreeGrafter"/>
</dbReference>
<evidence type="ECO:0000313" key="2">
    <source>
        <dbReference type="EMBL" id="EFN58903.1"/>
    </source>
</evidence>
<dbReference type="InterPro" id="IPR000286">
    <property type="entry name" value="HDACs"/>
</dbReference>
<dbReference type="SUPFAM" id="SSF52768">
    <property type="entry name" value="Arginase/deacetylase"/>
    <property type="match status" value="1"/>
</dbReference>
<dbReference type="RefSeq" id="XP_005851005.1">
    <property type="nucleotide sequence ID" value="XM_005850943.1"/>
</dbReference>
<dbReference type="GO" id="GO:0040029">
    <property type="term" value="P:epigenetic regulation of gene expression"/>
    <property type="evidence" value="ECO:0007669"/>
    <property type="project" value="TreeGrafter"/>
</dbReference>
<evidence type="ECO:0000313" key="3">
    <source>
        <dbReference type="Proteomes" id="UP000008141"/>
    </source>
</evidence>
<dbReference type="Pfam" id="PF00850">
    <property type="entry name" value="Hist_deacetyl"/>
    <property type="match status" value="1"/>
</dbReference>
<dbReference type="InParanoid" id="E1Z6B8"/>
<dbReference type="InterPro" id="IPR037138">
    <property type="entry name" value="His_deacetylse_dom_sf"/>
</dbReference>
<dbReference type="Proteomes" id="UP000008141">
    <property type="component" value="Unassembled WGS sequence"/>
</dbReference>
<dbReference type="AlphaFoldDB" id="E1Z6B8"/>
<dbReference type="PRINTS" id="PR01270">
    <property type="entry name" value="HDASUPER"/>
</dbReference>
<dbReference type="FunCoup" id="E1Z6B8">
    <property type="interactions" value="509"/>
</dbReference>
<dbReference type="GO" id="GO:0005737">
    <property type="term" value="C:cytoplasm"/>
    <property type="evidence" value="ECO:0007669"/>
    <property type="project" value="TreeGrafter"/>
</dbReference>
<organism evidence="3">
    <name type="scientific">Chlorella variabilis</name>
    <name type="common">Green alga</name>
    <dbReference type="NCBI Taxonomy" id="554065"/>
    <lineage>
        <taxon>Eukaryota</taxon>
        <taxon>Viridiplantae</taxon>
        <taxon>Chlorophyta</taxon>
        <taxon>core chlorophytes</taxon>
        <taxon>Trebouxiophyceae</taxon>
        <taxon>Chlorellales</taxon>
        <taxon>Chlorellaceae</taxon>
        <taxon>Chlorella clade</taxon>
        <taxon>Chlorella</taxon>
    </lineage>
</organism>
<dbReference type="GO" id="GO:0004407">
    <property type="term" value="F:histone deacetylase activity"/>
    <property type="evidence" value="ECO:0007669"/>
    <property type="project" value="TreeGrafter"/>
</dbReference>
<dbReference type="CDD" id="cd09992">
    <property type="entry name" value="HDAC_classII"/>
    <property type="match status" value="1"/>
</dbReference>
<dbReference type="GeneID" id="17358350"/>